<keyword evidence="1" id="KW-0344">Guanine-nucleotide releasing factor</keyword>
<accession>A0A8X6UG98</accession>
<dbReference type="Proteomes" id="UP000887013">
    <property type="component" value="Unassembled WGS sequence"/>
</dbReference>
<dbReference type="OrthoDB" id="6424383at2759"/>
<evidence type="ECO:0000256" key="1">
    <source>
        <dbReference type="ARBA" id="ARBA00022658"/>
    </source>
</evidence>
<gene>
    <name evidence="5" type="primary">DOCK9</name>
    <name evidence="5" type="ORF">NPIL_135961</name>
</gene>
<feature type="compositionally biased region" description="Basic and acidic residues" evidence="3">
    <location>
        <begin position="871"/>
        <end position="883"/>
    </location>
</feature>
<dbReference type="Gene3D" id="1.25.40.410">
    <property type="match status" value="1"/>
</dbReference>
<evidence type="ECO:0000256" key="3">
    <source>
        <dbReference type="SAM" id="MobiDB-lite"/>
    </source>
</evidence>
<evidence type="ECO:0000256" key="2">
    <source>
        <dbReference type="PROSITE-ProRule" id="PRU00984"/>
    </source>
</evidence>
<dbReference type="Gene3D" id="1.20.58.740">
    <property type="match status" value="1"/>
</dbReference>
<dbReference type="GO" id="GO:0005085">
    <property type="term" value="F:guanyl-nucleotide exchange factor activity"/>
    <property type="evidence" value="ECO:0007669"/>
    <property type="project" value="UniProtKB-KW"/>
</dbReference>
<reference evidence="5" key="1">
    <citation type="submission" date="2020-08" db="EMBL/GenBank/DDBJ databases">
        <title>Multicomponent nature underlies the extraordinary mechanical properties of spider dragline silk.</title>
        <authorList>
            <person name="Kono N."/>
            <person name="Nakamura H."/>
            <person name="Mori M."/>
            <person name="Yoshida Y."/>
            <person name="Ohtoshi R."/>
            <person name="Malay A.D."/>
            <person name="Moran D.A.P."/>
            <person name="Tomita M."/>
            <person name="Numata K."/>
            <person name="Arakawa K."/>
        </authorList>
    </citation>
    <scope>NUCLEOTIDE SEQUENCE</scope>
</reference>
<dbReference type="InterPro" id="IPR043162">
    <property type="entry name" value="DOCK_C_lobe_C"/>
</dbReference>
<dbReference type="InterPro" id="IPR027357">
    <property type="entry name" value="DOCKER_dom"/>
</dbReference>
<dbReference type="Pfam" id="PF06920">
    <property type="entry name" value="DHR-2_Lobe_A"/>
    <property type="match status" value="1"/>
</dbReference>
<dbReference type="Pfam" id="PF20421">
    <property type="entry name" value="DHR-2_Lobe_C"/>
    <property type="match status" value="1"/>
</dbReference>
<dbReference type="InterPro" id="IPR046769">
    <property type="entry name" value="DOCKER_Lobe_A"/>
</dbReference>
<organism evidence="5 6">
    <name type="scientific">Nephila pilipes</name>
    <name type="common">Giant wood spider</name>
    <name type="synonym">Nephila maculata</name>
    <dbReference type="NCBI Taxonomy" id="299642"/>
    <lineage>
        <taxon>Eukaryota</taxon>
        <taxon>Metazoa</taxon>
        <taxon>Ecdysozoa</taxon>
        <taxon>Arthropoda</taxon>
        <taxon>Chelicerata</taxon>
        <taxon>Arachnida</taxon>
        <taxon>Araneae</taxon>
        <taxon>Araneomorphae</taxon>
        <taxon>Entelegynae</taxon>
        <taxon>Araneoidea</taxon>
        <taxon>Nephilidae</taxon>
        <taxon>Nephila</taxon>
    </lineage>
</organism>
<comment type="similarity">
    <text evidence="2">Belongs to the DOCK family.</text>
</comment>
<dbReference type="PROSITE" id="PS51651">
    <property type="entry name" value="DOCKER"/>
    <property type="match status" value="1"/>
</dbReference>
<dbReference type="EMBL" id="BMAW01124261">
    <property type="protein sequence ID" value="GFU07077.1"/>
    <property type="molecule type" value="Genomic_DNA"/>
</dbReference>
<feature type="region of interest" description="Disordered" evidence="3">
    <location>
        <begin position="943"/>
        <end position="972"/>
    </location>
</feature>
<dbReference type="Pfam" id="PF20422">
    <property type="entry name" value="DHR-2_Lobe_B"/>
    <property type="match status" value="1"/>
</dbReference>
<dbReference type="InterPro" id="IPR043161">
    <property type="entry name" value="DOCK_C_lobe_A"/>
</dbReference>
<dbReference type="InterPro" id="IPR026791">
    <property type="entry name" value="DOCK"/>
</dbReference>
<feature type="region of interest" description="Disordered" evidence="3">
    <location>
        <begin position="861"/>
        <end position="908"/>
    </location>
</feature>
<evidence type="ECO:0000313" key="5">
    <source>
        <dbReference type="EMBL" id="GFU07077.1"/>
    </source>
</evidence>
<sequence>MPTKRKGVNLSRDTNKSRSIRNRRAQRTEEQVQEENTGARVRMAQLRQEQLDDTRAERNEVMRLEQRQSHRFTVNRRRVNDQLQAHRAFVATSFLRLAFQYEPNIEYYAHSKVVIGAMDKECPYCHALKFKNEPAGMCCASGKVQLPEIETPPEPLNGLLIGTNPDSNVFLKSIRTFNSYFQMTSFGATEIVQNTNANGQQYNSTFKIRGQVYHKIGSLLPMPNEPHKFLQIYFMGGEDSRSALANRVDARCGYNNLDSFFASRIVSELDALLNEHNELLKTFKSHMHKLESDNHAIVINPDKTPAGEHIRRFNTPVADDIAGIVVGDRTGAREIVILRRNNNLQFIADTHRSYDALQYPLIFWKGQDGYSINIKQQDPVSDDQNLPVSVNLPPGYLSCKPLGLGKGFSGPEVRWVDSGKELFKVSFILVSTVNSKDHHLHNFFSQCQRLREAKIPEIETNNINKLWGFGLWDLSSCPVIPSLCQRPRPQSMPMILPVSSPQEDSLIAPGSEVGREVSKYVKTLHAVDMSTIIYFLPTLLNELFHLIVMTSNEDVALNTVRVLIHIVHGVHEAGKNDILHSYVQYVFKTQEITVRKRVVHEELVKSLNIVLKPANTDFLMINKFLRHSWFFFQIICKSAAQHLLSTERIKMLRQERFPADYQLCVRSLVEGIVPHILQKHKELPIETKQANISLAFFLKKCLSLMDRGFVFKLIKSYLEKFVPNDIKTLHEYKFEFLEIICFHEHFIALNLPIMRSIGVFGQTKNMKETCDESTDFEHEYRLSDEFCRHHFLLGTLLQEIRASLCEVHDIRQTAIAVFKNLLAKHAFDDRYQGKAHQARIASLYLPFISILIENYSSLHLKTPPATPPPVKKSEKSSTSKITEHFSNPVTPVLSRRSTVEPTGSLPASARNRDSNFLCLIAGQAQNQPTVTFANGSCTSIDSNASNPSTLSEKSKESEPQGREKDGTESLDDYKCHTRTHSLPFSSSSSVLHFDKMDSAEMKDLLVCFLYIIKHVNEELLIGWWQHCSEYDILDFFQILELCLHQFKYMGKKNIKNQHPAMFQPKSMTLPARTPPPSFSQRCNSTYSEAGTHTVSPLSSSDADTFYRALLEANMATEVGLIALDVLGLYCLHLKEQLLYKDGDNPLMKKVFDIYLSFLQVGQSEKMFKHLFAALRAFINKFTVALFQGNAVLCGKLCFELLRCCNSKLQTVRNEACALLYLLMRSNFEFSKRKELTRVHLQLIVSVSRLLGDVVGLNNARLQESLSVINNYANSDKAMQNTVFPSEVKDLTKRIRTVLMATMQMKEHENDPEMLVDLQHQLANSYASTPALRKTWLESMARNHLKNGDNSEAAHCYIHIAAMEAEYLRQKCMFTDGCSAFKTISPNVEQDESNLKEDSGVHDIQYSQETLLKNLEICVKMLEQAERYEIMPEVYKLIVPIYEEQRNYEALLLCYKTLHSAYAKIVDVNRTGRRLLGKYYRVAFFGASYFVEEAGKEYIYKEPKVTSLAEISERLYHLFCEKFGKDVVRMIMDSNKVNPKDLESKYAYIQVTHVIPYFDEDELRSRPTEFERSNNLRRFMFETPFTVDSNKVRGLPEEQCKRRTILTTLYSFPYVKKRIPVFSKSVQVLSPIEVAIDEMQARVNELEEVVRLQPTDIKKLQLKLQGSISVQVNAGPLAYANAFLEGKKPEKYPTDKIMSLKEVYRRFIKICREALELNGRMVISDQYEYHMSLKKNFQELVDALSGMLHEKLYYQEKDVLCLKRTSLDVFNYISGSPSSSNA</sequence>
<feature type="compositionally biased region" description="Basic and acidic residues" evidence="3">
    <location>
        <begin position="952"/>
        <end position="972"/>
    </location>
</feature>
<feature type="domain" description="DOCKER" evidence="4">
    <location>
        <begin position="1323"/>
        <end position="1752"/>
    </location>
</feature>
<feature type="region of interest" description="Disordered" evidence="3">
    <location>
        <begin position="1"/>
        <end position="38"/>
    </location>
</feature>
<comment type="caution">
    <text evidence="5">The sequence shown here is derived from an EMBL/GenBank/DDBJ whole genome shotgun (WGS) entry which is preliminary data.</text>
</comment>
<dbReference type="InterPro" id="IPR046773">
    <property type="entry name" value="DOCKER_Lobe_C"/>
</dbReference>
<dbReference type="PANTHER" id="PTHR23317:SF26">
    <property type="entry name" value="ZIZIMIN, ISOFORM K"/>
    <property type="match status" value="1"/>
</dbReference>
<protein>
    <submittedName>
        <fullName evidence="5">Dedicator of cytokinesis protein 9</fullName>
    </submittedName>
</protein>
<proteinExistence type="inferred from homology"/>
<evidence type="ECO:0000313" key="6">
    <source>
        <dbReference type="Proteomes" id="UP000887013"/>
    </source>
</evidence>
<evidence type="ECO:0000259" key="4">
    <source>
        <dbReference type="PROSITE" id="PS51651"/>
    </source>
</evidence>
<dbReference type="GO" id="GO:0007264">
    <property type="term" value="P:small GTPase-mediated signal transduction"/>
    <property type="evidence" value="ECO:0007669"/>
    <property type="project" value="InterPro"/>
</dbReference>
<dbReference type="InterPro" id="IPR046770">
    <property type="entry name" value="DOCKER_Lobe_B"/>
</dbReference>
<dbReference type="PANTHER" id="PTHR23317">
    <property type="entry name" value="DEDICATOR OF CYTOKINESIS DOCK"/>
    <property type="match status" value="1"/>
</dbReference>
<feature type="compositionally biased region" description="Polar residues" evidence="3">
    <location>
        <begin position="884"/>
        <end position="901"/>
    </location>
</feature>
<keyword evidence="6" id="KW-1185">Reference proteome</keyword>
<name>A0A8X6UG98_NEPPI</name>